<evidence type="ECO:0000256" key="1">
    <source>
        <dbReference type="ARBA" id="ARBA00005641"/>
    </source>
</evidence>
<dbReference type="Pfam" id="PF00150">
    <property type="entry name" value="Cellulase"/>
    <property type="match status" value="1"/>
</dbReference>
<dbReference type="Proteomes" id="UP000245942">
    <property type="component" value="Unassembled WGS sequence"/>
</dbReference>
<accession>A0A316U7W5</accession>
<dbReference type="GeneID" id="37014193"/>
<evidence type="ECO:0000313" key="6">
    <source>
        <dbReference type="Proteomes" id="UP000245942"/>
    </source>
</evidence>
<sequence length="697" mass="74776">MQILGRSSGGLTALATGLSLAIAKYKPSPQVSTNATSSSSGSSYKVHTSSTLDPAVWGVPAPLVLSNSSSSSKGNTFKTTSTVGPGSCPLNTTSYVSTYGALPDPTYAKFNSVKANIMRYREQMSVNLGGWFLQEGWMETSFMDCAIYAGTSEFSIVSGFGTSADGLKSAQNYMEKHWDTWVTEDDFAYLASRGVNTVRIPIGYWSVGSYYCANSSFSPYAAVYENSWKYVGRAINWAAKYDIGVLLDLHGAYGSQNGLDHSGHVGAVDFFTAANEALTTSLLTWLAWELADVTNIIGIELLNEPSQEDGLWTWYNNTATAMRKASSYAKSLPLYIQDAYNLNAGVALVASRNDFTVVDDHSYFVFSSADKALSVNAHIANIEGSYTKTLSAARTKARGNLVIGEWSCSLDSGSLTGVSDVTTATSDFCRAQLAAYTNTTAGMHFWSYTMENCDSNAGWCFESAVGEYLPKYFNVWGLSGLVTNSKLLLNSAAAIKTGNKIKAAIAALKVPGTSDSAASTAPTALVKTMTLSTRDVVSSDEVSSYGMAPLLAAEDDAEDHETVEEMRLSLRDYLDDEDNEDLYVEPVVHRRGLGSVSGHAAHQAQAERRALTAAALARQVGYSDGYLTATYFASAFSTTTPVSKLGFQTQYIVDSWAKRMANSPTKYLAANYGLYSANFKLGQAAAEAAILKIINAA</sequence>
<dbReference type="EMBL" id="KZ819327">
    <property type="protein sequence ID" value="PWN20541.1"/>
    <property type="molecule type" value="Genomic_DNA"/>
</dbReference>
<evidence type="ECO:0000313" key="5">
    <source>
        <dbReference type="EMBL" id="PWN20541.1"/>
    </source>
</evidence>
<dbReference type="InterPro" id="IPR050386">
    <property type="entry name" value="Glycosyl_hydrolase_5"/>
</dbReference>
<dbReference type="SUPFAM" id="SSF51445">
    <property type="entry name" value="(Trans)glycosidases"/>
    <property type="match status" value="1"/>
</dbReference>
<gene>
    <name evidence="5" type="ORF">BCV69DRAFT_282753</name>
</gene>
<proteinExistence type="inferred from homology"/>
<keyword evidence="2 5" id="KW-0378">Hydrolase</keyword>
<evidence type="ECO:0000259" key="4">
    <source>
        <dbReference type="Pfam" id="PF00150"/>
    </source>
</evidence>
<name>A0A316U7W5_9BASI</name>
<protein>
    <submittedName>
        <fullName evidence="5">Glycoside hydrolase</fullName>
    </submittedName>
</protein>
<comment type="similarity">
    <text evidence="1">Belongs to the glycosyl hydrolase 5 (cellulase A) family.</text>
</comment>
<dbReference type="PROSITE" id="PS00659">
    <property type="entry name" value="GLYCOSYL_HYDROL_F5"/>
    <property type="match status" value="1"/>
</dbReference>
<dbReference type="GO" id="GO:0009986">
    <property type="term" value="C:cell surface"/>
    <property type="evidence" value="ECO:0007669"/>
    <property type="project" value="TreeGrafter"/>
</dbReference>
<dbReference type="GO" id="GO:0046557">
    <property type="term" value="F:glucan endo-1,6-beta-glucosidase activity"/>
    <property type="evidence" value="ECO:0007669"/>
    <property type="project" value="TreeGrafter"/>
</dbReference>
<keyword evidence="6" id="KW-1185">Reference proteome</keyword>
<dbReference type="OrthoDB" id="1887033at2759"/>
<dbReference type="InterPro" id="IPR017853">
    <property type="entry name" value="GH"/>
</dbReference>
<reference evidence="5 6" key="1">
    <citation type="journal article" date="2018" name="Mol. Biol. Evol.">
        <title>Broad Genomic Sampling Reveals a Smut Pathogenic Ancestry of the Fungal Clade Ustilaginomycotina.</title>
        <authorList>
            <person name="Kijpornyongpan T."/>
            <person name="Mondo S.J."/>
            <person name="Barry K."/>
            <person name="Sandor L."/>
            <person name="Lee J."/>
            <person name="Lipzen A."/>
            <person name="Pangilinan J."/>
            <person name="LaButti K."/>
            <person name="Hainaut M."/>
            <person name="Henrissat B."/>
            <person name="Grigoriev I.V."/>
            <person name="Spatafora J.W."/>
            <person name="Aime M.C."/>
        </authorList>
    </citation>
    <scope>NUCLEOTIDE SEQUENCE [LARGE SCALE GENOMIC DNA]</scope>
    <source>
        <strain evidence="5 6">MCA 4718</strain>
    </source>
</reference>
<organism evidence="5 6">
    <name type="scientific">Pseudomicrostroma glucosiphilum</name>
    <dbReference type="NCBI Taxonomy" id="1684307"/>
    <lineage>
        <taxon>Eukaryota</taxon>
        <taxon>Fungi</taxon>
        <taxon>Dikarya</taxon>
        <taxon>Basidiomycota</taxon>
        <taxon>Ustilaginomycotina</taxon>
        <taxon>Exobasidiomycetes</taxon>
        <taxon>Microstromatales</taxon>
        <taxon>Microstromatales incertae sedis</taxon>
        <taxon>Pseudomicrostroma</taxon>
    </lineage>
</organism>
<keyword evidence="3" id="KW-0326">Glycosidase</keyword>
<dbReference type="PANTHER" id="PTHR31297:SF43">
    <property type="entry name" value="GLUCAN 1,3-BETA-GLUCOSIDASE 3"/>
    <property type="match status" value="1"/>
</dbReference>
<dbReference type="InterPro" id="IPR001547">
    <property type="entry name" value="Glyco_hydro_5"/>
</dbReference>
<feature type="domain" description="Glycoside hydrolase family 5" evidence="4">
    <location>
        <begin position="170"/>
        <end position="447"/>
    </location>
</feature>
<evidence type="ECO:0000256" key="2">
    <source>
        <dbReference type="ARBA" id="ARBA00022801"/>
    </source>
</evidence>
<dbReference type="GO" id="GO:0005576">
    <property type="term" value="C:extracellular region"/>
    <property type="evidence" value="ECO:0007669"/>
    <property type="project" value="TreeGrafter"/>
</dbReference>
<dbReference type="Gene3D" id="3.20.20.80">
    <property type="entry name" value="Glycosidases"/>
    <property type="match status" value="1"/>
</dbReference>
<dbReference type="AlphaFoldDB" id="A0A316U7W5"/>
<dbReference type="InterPro" id="IPR018087">
    <property type="entry name" value="Glyco_hydro_5_CS"/>
</dbReference>
<dbReference type="GO" id="GO:0009251">
    <property type="term" value="P:glucan catabolic process"/>
    <property type="evidence" value="ECO:0007669"/>
    <property type="project" value="TreeGrafter"/>
</dbReference>
<evidence type="ECO:0000256" key="3">
    <source>
        <dbReference type="ARBA" id="ARBA00023295"/>
    </source>
</evidence>
<dbReference type="RefSeq" id="XP_025347701.1">
    <property type="nucleotide sequence ID" value="XM_025492459.1"/>
</dbReference>
<dbReference type="STRING" id="1684307.A0A316U7W5"/>
<dbReference type="PANTHER" id="PTHR31297">
    <property type="entry name" value="GLUCAN ENDO-1,6-BETA-GLUCOSIDASE B"/>
    <property type="match status" value="1"/>
</dbReference>